<dbReference type="InterPro" id="IPR001841">
    <property type="entry name" value="Znf_RING"/>
</dbReference>
<protein>
    <recommendedName>
        <fullName evidence="5">RING-type domain-containing protein</fullName>
    </recommendedName>
</protein>
<accession>A0AAV1B7L6</accession>
<organism evidence="6 7">
    <name type="scientific">Vicia faba</name>
    <name type="common">Broad bean</name>
    <name type="synonym">Faba vulgaris</name>
    <dbReference type="NCBI Taxonomy" id="3906"/>
    <lineage>
        <taxon>Eukaryota</taxon>
        <taxon>Viridiplantae</taxon>
        <taxon>Streptophyta</taxon>
        <taxon>Embryophyta</taxon>
        <taxon>Tracheophyta</taxon>
        <taxon>Spermatophyta</taxon>
        <taxon>Magnoliopsida</taxon>
        <taxon>eudicotyledons</taxon>
        <taxon>Gunneridae</taxon>
        <taxon>Pentapetalae</taxon>
        <taxon>rosids</taxon>
        <taxon>fabids</taxon>
        <taxon>Fabales</taxon>
        <taxon>Fabaceae</taxon>
        <taxon>Papilionoideae</taxon>
        <taxon>50 kb inversion clade</taxon>
        <taxon>NPAAA clade</taxon>
        <taxon>Hologalegina</taxon>
        <taxon>IRL clade</taxon>
        <taxon>Fabeae</taxon>
        <taxon>Vicia</taxon>
    </lineage>
</organism>
<dbReference type="CDD" id="cd16448">
    <property type="entry name" value="RING-H2"/>
    <property type="match status" value="1"/>
</dbReference>
<evidence type="ECO:0000259" key="5">
    <source>
        <dbReference type="PROSITE" id="PS50089"/>
    </source>
</evidence>
<dbReference type="InterPro" id="IPR052788">
    <property type="entry name" value="RING-type_E3_ligase_ATL"/>
</dbReference>
<reference evidence="6 7" key="1">
    <citation type="submission" date="2023-01" db="EMBL/GenBank/DDBJ databases">
        <authorList>
            <person name="Kreplak J."/>
        </authorList>
    </citation>
    <scope>NUCLEOTIDE SEQUENCE [LARGE SCALE GENOMIC DNA]</scope>
</reference>
<dbReference type="Pfam" id="PF13639">
    <property type="entry name" value="zf-RING_2"/>
    <property type="match status" value="1"/>
</dbReference>
<keyword evidence="3" id="KW-0862">Zinc</keyword>
<evidence type="ECO:0000313" key="7">
    <source>
        <dbReference type="Proteomes" id="UP001157006"/>
    </source>
</evidence>
<evidence type="ECO:0000256" key="3">
    <source>
        <dbReference type="ARBA" id="ARBA00022833"/>
    </source>
</evidence>
<name>A0AAV1B7L6_VICFA</name>
<dbReference type="AlphaFoldDB" id="A0AAV1B7L6"/>
<dbReference type="Gene3D" id="3.30.40.10">
    <property type="entry name" value="Zinc/RING finger domain, C3HC4 (zinc finger)"/>
    <property type="match status" value="1"/>
</dbReference>
<evidence type="ECO:0000256" key="4">
    <source>
        <dbReference type="PROSITE-ProRule" id="PRU00175"/>
    </source>
</evidence>
<evidence type="ECO:0000313" key="6">
    <source>
        <dbReference type="EMBL" id="CAI8618599.1"/>
    </source>
</evidence>
<sequence length="196" mass="22527">MDSSLNTLSLNDCCTIYIHYTHLTISSTSNDPNNLIFKLITPIFNKFEIPLETLYNNTHINNQSLLETFHAIPSSVIDTVLRGLRDFATRIILHGKSEEMHILLRRVSSRIGQQDQLDQNDQQIVGLSSNVNVDITSTSKDQCSICFEEFCDGSQIYLFYTKCSHVFHKECIAEWIFKCMSRARIYTCPLCRGEMM</sequence>
<evidence type="ECO:0000256" key="2">
    <source>
        <dbReference type="ARBA" id="ARBA00022771"/>
    </source>
</evidence>
<feature type="domain" description="RING-type" evidence="5">
    <location>
        <begin position="143"/>
        <end position="192"/>
    </location>
</feature>
<keyword evidence="2 4" id="KW-0863">Zinc-finger</keyword>
<dbReference type="SUPFAM" id="SSF57850">
    <property type="entry name" value="RING/U-box"/>
    <property type="match status" value="1"/>
</dbReference>
<dbReference type="InterPro" id="IPR013083">
    <property type="entry name" value="Znf_RING/FYVE/PHD"/>
</dbReference>
<proteinExistence type="predicted"/>
<keyword evidence="1" id="KW-0479">Metal-binding</keyword>
<gene>
    <name evidence="6" type="ORF">VFH_VI130760</name>
</gene>
<dbReference type="PROSITE" id="PS50089">
    <property type="entry name" value="ZF_RING_2"/>
    <property type="match status" value="1"/>
</dbReference>
<evidence type="ECO:0000256" key="1">
    <source>
        <dbReference type="ARBA" id="ARBA00022723"/>
    </source>
</evidence>
<keyword evidence="7" id="KW-1185">Reference proteome</keyword>
<dbReference type="EMBL" id="OX451741">
    <property type="protein sequence ID" value="CAI8618599.1"/>
    <property type="molecule type" value="Genomic_DNA"/>
</dbReference>
<dbReference type="PANTHER" id="PTHR45798">
    <property type="entry name" value="RING-H2 FINGER PROTEIN ATL61-RELATED-RELATED"/>
    <property type="match status" value="1"/>
</dbReference>
<dbReference type="GO" id="GO:0008270">
    <property type="term" value="F:zinc ion binding"/>
    <property type="evidence" value="ECO:0007669"/>
    <property type="project" value="UniProtKB-KW"/>
</dbReference>
<dbReference type="Proteomes" id="UP001157006">
    <property type="component" value="Chromosome 6"/>
</dbReference>
<dbReference type="PANTHER" id="PTHR45798:SF88">
    <property type="entry name" value="RING-H2 FINGER PROTEIN ATL61-RELATED"/>
    <property type="match status" value="1"/>
</dbReference>
<dbReference type="SMART" id="SM00184">
    <property type="entry name" value="RING"/>
    <property type="match status" value="1"/>
</dbReference>